<dbReference type="PROSITE" id="PS50043">
    <property type="entry name" value="HTH_LUXR_2"/>
    <property type="match status" value="1"/>
</dbReference>
<keyword evidence="6" id="KW-1185">Reference proteome</keyword>
<protein>
    <submittedName>
        <fullName evidence="5">Regulatory LuxR family protein</fullName>
    </submittedName>
</protein>
<dbReference type="InterPro" id="IPR016032">
    <property type="entry name" value="Sig_transdc_resp-reg_C-effctor"/>
</dbReference>
<dbReference type="AlphaFoldDB" id="A0A370HZW0"/>
<evidence type="ECO:0000256" key="2">
    <source>
        <dbReference type="ARBA" id="ARBA00023125"/>
    </source>
</evidence>
<reference evidence="5 6" key="1">
    <citation type="submission" date="2018-07" db="EMBL/GenBank/DDBJ databases">
        <title>Genomic Encyclopedia of Type Strains, Phase IV (KMG-IV): sequencing the most valuable type-strain genomes for metagenomic binning, comparative biology and taxonomic classification.</title>
        <authorList>
            <person name="Goeker M."/>
        </authorList>
    </citation>
    <scope>NUCLEOTIDE SEQUENCE [LARGE SCALE GENOMIC DNA]</scope>
    <source>
        <strain evidence="5 6">DSM 44290</strain>
    </source>
</reference>
<dbReference type="InterPro" id="IPR000792">
    <property type="entry name" value="Tscrpt_reg_LuxR_C"/>
</dbReference>
<feature type="domain" description="HTH luxR-type" evidence="4">
    <location>
        <begin position="134"/>
        <end position="199"/>
    </location>
</feature>
<dbReference type="SUPFAM" id="SSF46894">
    <property type="entry name" value="C-terminal effector domain of the bipartite response regulators"/>
    <property type="match status" value="1"/>
</dbReference>
<gene>
    <name evidence="5" type="ORF">DFR76_109394</name>
</gene>
<organism evidence="5 6">
    <name type="scientific">Nocardia pseudobrasiliensis</name>
    <dbReference type="NCBI Taxonomy" id="45979"/>
    <lineage>
        <taxon>Bacteria</taxon>
        <taxon>Bacillati</taxon>
        <taxon>Actinomycetota</taxon>
        <taxon>Actinomycetes</taxon>
        <taxon>Mycobacteriales</taxon>
        <taxon>Nocardiaceae</taxon>
        <taxon>Nocardia</taxon>
    </lineage>
</organism>
<dbReference type="GO" id="GO:0006355">
    <property type="term" value="P:regulation of DNA-templated transcription"/>
    <property type="evidence" value="ECO:0007669"/>
    <property type="project" value="InterPro"/>
</dbReference>
<dbReference type="Gene3D" id="3.40.50.2300">
    <property type="match status" value="1"/>
</dbReference>
<sequence>MSAVATVGPTRVLIRIQQPALRSWVKSVLRTSSTPLMLLEGNGYRAADVLVSCTRTLRASTEAAPRIIAVLSDEGSDAVMEGAMAVAHGIFDSRGDTAGNLSIAVGEVLKGNGWISPTVVPRVLGRRDQPQLANLLPGESLTLREKEILAKVVLGLTNAEIAARERITESGVKFHVGNLLRKFGCRHRAELVSAAHGSRSESA</sequence>
<dbReference type="EMBL" id="QQBC01000009">
    <property type="protein sequence ID" value="RDI64053.1"/>
    <property type="molecule type" value="Genomic_DNA"/>
</dbReference>
<name>A0A370HZW0_9NOCA</name>
<keyword evidence="3" id="KW-0804">Transcription</keyword>
<evidence type="ECO:0000313" key="6">
    <source>
        <dbReference type="Proteomes" id="UP000254869"/>
    </source>
</evidence>
<keyword evidence="2" id="KW-0238">DNA-binding</keyword>
<dbReference type="Pfam" id="PF00196">
    <property type="entry name" value="GerE"/>
    <property type="match status" value="1"/>
</dbReference>
<keyword evidence="1" id="KW-0805">Transcription regulation</keyword>
<evidence type="ECO:0000313" key="5">
    <source>
        <dbReference type="EMBL" id="RDI64053.1"/>
    </source>
</evidence>
<evidence type="ECO:0000259" key="4">
    <source>
        <dbReference type="PROSITE" id="PS50043"/>
    </source>
</evidence>
<dbReference type="Proteomes" id="UP000254869">
    <property type="component" value="Unassembled WGS sequence"/>
</dbReference>
<dbReference type="GO" id="GO:0003677">
    <property type="term" value="F:DNA binding"/>
    <property type="evidence" value="ECO:0007669"/>
    <property type="project" value="UniProtKB-KW"/>
</dbReference>
<dbReference type="SMART" id="SM00421">
    <property type="entry name" value="HTH_LUXR"/>
    <property type="match status" value="1"/>
</dbReference>
<evidence type="ECO:0000256" key="3">
    <source>
        <dbReference type="ARBA" id="ARBA00023163"/>
    </source>
</evidence>
<dbReference type="PANTHER" id="PTHR44688">
    <property type="entry name" value="DNA-BINDING TRANSCRIPTIONAL ACTIVATOR DEVR_DOSR"/>
    <property type="match status" value="1"/>
</dbReference>
<comment type="caution">
    <text evidence="5">The sequence shown here is derived from an EMBL/GenBank/DDBJ whole genome shotgun (WGS) entry which is preliminary data.</text>
</comment>
<proteinExistence type="predicted"/>
<dbReference type="PRINTS" id="PR00038">
    <property type="entry name" value="HTHLUXR"/>
</dbReference>
<dbReference type="STRING" id="1210086.GCA_001613105_03487"/>
<accession>A0A370HZW0</accession>
<dbReference type="PANTHER" id="PTHR44688:SF25">
    <property type="entry name" value="HTH LUXR-TYPE DOMAIN-CONTAINING PROTEIN"/>
    <property type="match status" value="1"/>
</dbReference>
<dbReference type="CDD" id="cd06170">
    <property type="entry name" value="LuxR_C_like"/>
    <property type="match status" value="1"/>
</dbReference>
<evidence type="ECO:0000256" key="1">
    <source>
        <dbReference type="ARBA" id="ARBA00023015"/>
    </source>
</evidence>